<evidence type="ECO:0000256" key="1">
    <source>
        <dbReference type="ARBA" id="ARBA00004259"/>
    </source>
</evidence>
<evidence type="ECO:0000256" key="4">
    <source>
        <dbReference type="RuleBase" id="RU364035"/>
    </source>
</evidence>
<dbReference type="GO" id="GO:0017056">
    <property type="term" value="F:structural constituent of nuclear pore"/>
    <property type="evidence" value="ECO:0007669"/>
    <property type="project" value="InterPro"/>
</dbReference>
<dbReference type="GO" id="GO:0016973">
    <property type="term" value="P:poly(A)+ mRNA export from nucleus"/>
    <property type="evidence" value="ECO:0007669"/>
    <property type="project" value="TreeGrafter"/>
</dbReference>
<comment type="similarity">
    <text evidence="2 4">Belongs to the nucleoporin interacting component (NIC) family.</text>
</comment>
<dbReference type="EMBL" id="KZ989802">
    <property type="protein sequence ID" value="RKP25308.1"/>
    <property type="molecule type" value="Genomic_DNA"/>
</dbReference>
<keyword evidence="4" id="KW-0811">Translocation</keyword>
<comment type="subcellular location">
    <subcellularLocation>
        <location evidence="1">Nucleus envelope</location>
    </subcellularLocation>
    <subcellularLocation>
        <location evidence="4">Nucleus</location>
        <location evidence="4">Nuclear pore complex</location>
    </subcellularLocation>
</comment>
<dbReference type="GO" id="GO:0005643">
    <property type="term" value="C:nuclear pore"/>
    <property type="evidence" value="ECO:0007669"/>
    <property type="project" value="UniProtKB-SubCell"/>
</dbReference>
<keyword evidence="4" id="KW-0509">mRNA transport</keyword>
<dbReference type="GO" id="GO:0006606">
    <property type="term" value="P:protein import into nucleus"/>
    <property type="evidence" value="ECO:0007669"/>
    <property type="project" value="TreeGrafter"/>
</dbReference>
<keyword evidence="4" id="KW-0472">Membrane</keyword>
<organism evidence="5 6">
    <name type="scientific">Syncephalis pseudoplumigaleata</name>
    <dbReference type="NCBI Taxonomy" id="1712513"/>
    <lineage>
        <taxon>Eukaryota</taxon>
        <taxon>Fungi</taxon>
        <taxon>Fungi incertae sedis</taxon>
        <taxon>Zoopagomycota</taxon>
        <taxon>Zoopagomycotina</taxon>
        <taxon>Zoopagomycetes</taxon>
        <taxon>Zoopagales</taxon>
        <taxon>Piptocephalidaceae</taxon>
        <taxon>Syncephalis</taxon>
    </lineage>
</organism>
<dbReference type="PANTHER" id="PTHR11225">
    <property type="entry name" value="NUCLEAR PORE COMPLEX PROTEIN NUP93 NUCLEOPORIN NUP93 DEAD EYE PROTEIN"/>
    <property type="match status" value="1"/>
</dbReference>
<keyword evidence="3 4" id="KW-0539">Nucleus</keyword>
<dbReference type="OrthoDB" id="1918363at2759"/>
<feature type="non-terminal residue" evidence="5">
    <location>
        <position position="761"/>
    </location>
</feature>
<accession>A0A4P9YZ92</accession>
<protein>
    <recommendedName>
        <fullName evidence="4">Nuclear pore protein</fullName>
    </recommendedName>
</protein>
<sequence>MTSKAEPLGSLTQLVENSRRMNSNVISAQRPHIERGLDQIESHSRLLLARVGGKDEGYTAKTQLFLAKGGVDADELSGRVEDTRMDVAFEPHQILPQMDVEGFLRHAHEQSIVDAIEVSTLDTHAIAEEYMETVMQGEWNDYKAALLTQETNLYRPDTRLGGSELVASTRARTEEPMLFASMASTTANGPASAINLRTARYLKVVKDMNQSRLAKETFAVINAMETAVVGLGTQQQWQQVTEAWRVLASVIGEKDAQNGQFKRGPLLQGQYLRAYNDTQGPGRAELYRKFIQGAQDHLETQFYEYMIKQIQSQPQRAQLGGVPSAISTVRGFVNITLWSNNELVNPNIELMKGDAIWAIVYLLFRSGKFADVRDYVATHRSSFDAIEPTFQEYLFAYLDHGRQLPKVQQDRLHAEFNQRLRHARETTDPYKFALYKIMGRCELRKKTIQEVVHTIEDYIWLQFMLLSNGEDAQAMSGEQYTLGELQDTLVKFGPEHFNQRGSHPLHYLQVLLLTGQFERAISYLYELEDYYCEAVHFAIALAYYGLIRVADHKAAYERPILSMQKDTKGKLLPALDYGKLLYQYSHCFRDSASDAFQYLCLMCFFGENTPTGLLYIRTCHKWLTELILESKDYETLLGTPQNDGTIAPGCIQQAILLVGFSTVKELTGAVTIQAAETCEHNGQFLDAVKLYNIAEDYDRVYHILIQQLGHRLIEHRQRARRGLGEPTDDLVSQAQNIRTHYERFSHIITKVSEEHRATLSV</sequence>
<gene>
    <name evidence="5" type="ORF">SYNPS1DRAFT_15848</name>
</gene>
<reference evidence="6" key="1">
    <citation type="journal article" date="2018" name="Nat. Microbiol.">
        <title>Leveraging single-cell genomics to expand the fungal tree of life.</title>
        <authorList>
            <person name="Ahrendt S.R."/>
            <person name="Quandt C.A."/>
            <person name="Ciobanu D."/>
            <person name="Clum A."/>
            <person name="Salamov A."/>
            <person name="Andreopoulos B."/>
            <person name="Cheng J.F."/>
            <person name="Woyke T."/>
            <person name="Pelin A."/>
            <person name="Henrissat B."/>
            <person name="Reynolds N.K."/>
            <person name="Benny G.L."/>
            <person name="Smith M.E."/>
            <person name="James T.Y."/>
            <person name="Grigoriev I.V."/>
        </authorList>
    </citation>
    <scope>NUCLEOTIDE SEQUENCE [LARGE SCALE GENOMIC DNA]</scope>
    <source>
        <strain evidence="6">Benny S71-1</strain>
    </source>
</reference>
<dbReference type="Proteomes" id="UP000278143">
    <property type="component" value="Unassembled WGS sequence"/>
</dbReference>
<keyword evidence="4" id="KW-0653">Protein transport</keyword>
<name>A0A4P9YZ92_9FUNG</name>
<dbReference type="AlphaFoldDB" id="A0A4P9YZ92"/>
<evidence type="ECO:0000313" key="6">
    <source>
        <dbReference type="Proteomes" id="UP000278143"/>
    </source>
</evidence>
<evidence type="ECO:0000256" key="3">
    <source>
        <dbReference type="ARBA" id="ARBA00023242"/>
    </source>
</evidence>
<evidence type="ECO:0000256" key="2">
    <source>
        <dbReference type="ARBA" id="ARBA00010186"/>
    </source>
</evidence>
<proteinExistence type="inferred from homology"/>
<keyword evidence="6" id="KW-1185">Reference proteome</keyword>
<keyword evidence="4" id="KW-0906">Nuclear pore complex</keyword>
<dbReference type="InterPro" id="IPR007231">
    <property type="entry name" value="Nucleoporin_int_Nup93/Nic96"/>
</dbReference>
<dbReference type="Pfam" id="PF04097">
    <property type="entry name" value="Nic96"/>
    <property type="match status" value="1"/>
</dbReference>
<keyword evidence="4" id="KW-0813">Transport</keyword>
<evidence type="ECO:0000313" key="5">
    <source>
        <dbReference type="EMBL" id="RKP25308.1"/>
    </source>
</evidence>
<dbReference type="PANTHER" id="PTHR11225:SF4">
    <property type="entry name" value="NUCLEAR PORE COMPLEX PROTEIN NUP93"/>
    <property type="match status" value="1"/>
</dbReference>